<dbReference type="WBParaSite" id="JU765_v2.g12169.t1">
    <property type="protein sequence ID" value="JU765_v2.g12169.t1"/>
    <property type="gene ID" value="JU765_v2.g12169"/>
</dbReference>
<evidence type="ECO:0000313" key="1">
    <source>
        <dbReference type="Proteomes" id="UP000887576"/>
    </source>
</evidence>
<protein>
    <submittedName>
        <fullName evidence="2">DM domain-containing protein</fullName>
    </submittedName>
</protein>
<dbReference type="Proteomes" id="UP000887576">
    <property type="component" value="Unplaced"/>
</dbReference>
<proteinExistence type="predicted"/>
<evidence type="ECO:0000313" key="2">
    <source>
        <dbReference type="WBParaSite" id="JU765_v2.g12169.t1"/>
    </source>
</evidence>
<name>A0AC34Q2B6_9BILA</name>
<sequence length="431" mass="47405">MRTLFCRKCEGHGQQVVLKGHASSCPFNACTCKTCANVMSMRANAIIRRYRTRTSECGLVLKPVHFKNGNTRLRVFPKFISEEECLPIPTDKAAQMLLSAQQKAASVTPPNGDATNKSNIIGNLFNSNGIDLPTQTFQTGQDLSPLSKTISMRNLSKRTVTVDENCNSPPKRAHSHSPVMMDTSLPPSSSSGALSSMAFQNSANGTNNPLPLLTSDSRTTSTQSLPFATFPFVSQTSVSTTSPITSTVTTNPSMIDLLFSQQRSTGNNNDLLSLLAQNNLLGVSSSQASPNLNELNNLLQMQQQQSMTDSMSLLNLLRNQQFGMPNTPRVSNYSPIYSNQLPQQQTAFPFVSTPSAVGNMRRNSSDSENRINFSEFSDNAKKAERLTDFLMLSPEGCARLQDTKFQRFLATVRELEKQMLHDDDQPSATFY</sequence>
<accession>A0AC34Q2B6</accession>
<organism evidence="1 2">
    <name type="scientific">Panagrolaimus sp. JU765</name>
    <dbReference type="NCBI Taxonomy" id="591449"/>
    <lineage>
        <taxon>Eukaryota</taxon>
        <taxon>Metazoa</taxon>
        <taxon>Ecdysozoa</taxon>
        <taxon>Nematoda</taxon>
        <taxon>Chromadorea</taxon>
        <taxon>Rhabditida</taxon>
        <taxon>Tylenchina</taxon>
        <taxon>Panagrolaimomorpha</taxon>
        <taxon>Panagrolaimoidea</taxon>
        <taxon>Panagrolaimidae</taxon>
        <taxon>Panagrolaimus</taxon>
    </lineage>
</organism>
<reference evidence="2" key="1">
    <citation type="submission" date="2022-11" db="UniProtKB">
        <authorList>
            <consortium name="WormBaseParasite"/>
        </authorList>
    </citation>
    <scope>IDENTIFICATION</scope>
</reference>